<accession>A0A6F8ZIY2</accession>
<dbReference type="EMBL" id="LR778114">
    <property type="protein sequence ID" value="CAB1129839.1"/>
    <property type="molecule type" value="Genomic_DNA"/>
</dbReference>
<dbReference type="AlphaFoldDB" id="A0A6F8ZIY2"/>
<dbReference type="GO" id="GO:0140096">
    <property type="term" value="F:catalytic activity, acting on a protein"/>
    <property type="evidence" value="ECO:0007669"/>
    <property type="project" value="UniProtKB-ARBA"/>
</dbReference>
<feature type="domain" description="BPL/LPL catalytic" evidence="1">
    <location>
        <begin position="31"/>
        <end position="224"/>
    </location>
</feature>
<protein>
    <submittedName>
        <fullName evidence="2">Biotin/lipoate A/B protein ligase</fullName>
    </submittedName>
</protein>
<organism evidence="2 3">
    <name type="scientific">Candidatus Hydrogenisulfobacillus filiaventi</name>
    <dbReference type="NCBI Taxonomy" id="2707344"/>
    <lineage>
        <taxon>Bacteria</taxon>
        <taxon>Bacillati</taxon>
        <taxon>Bacillota</taxon>
        <taxon>Clostridia</taxon>
        <taxon>Eubacteriales</taxon>
        <taxon>Clostridiales Family XVII. Incertae Sedis</taxon>
        <taxon>Candidatus Hydrogenisulfobacillus</taxon>
    </lineage>
</organism>
<dbReference type="PROSITE" id="PS51733">
    <property type="entry name" value="BPL_LPL_CATALYTIC"/>
    <property type="match status" value="1"/>
</dbReference>
<dbReference type="Gene3D" id="3.30.930.10">
    <property type="entry name" value="Bira Bifunctional Protein, Domain 2"/>
    <property type="match status" value="1"/>
</dbReference>
<evidence type="ECO:0000313" key="2">
    <source>
        <dbReference type="EMBL" id="CAB1129839.1"/>
    </source>
</evidence>
<dbReference type="GO" id="GO:0016874">
    <property type="term" value="F:ligase activity"/>
    <property type="evidence" value="ECO:0007669"/>
    <property type="project" value="UniProtKB-KW"/>
</dbReference>
<dbReference type="Gene3D" id="3.30.390.50">
    <property type="entry name" value="CO dehydrogenase flavoprotein, C-terminal domain"/>
    <property type="match status" value="1"/>
</dbReference>
<sequence length="364" mass="40303">MDRWRLLDPGPMPAWQQMALDLAVMRARSAGRAPDTLRFMEFRPHAALVGYHQAVDLEVDRAACAERGVEVNRRVTGGGAIYMDARQLGWEISLSKADTRLPPDPNTVYRRLSAIVVRTLEHWGIPAQFRPLNDIEVGGRKISGTGGAEWGSAMIYQGTILVDFDIETMLHVLRLPIEKLTDKLVDSYRQRIVTMREILGYAPTLDAVKAAMVSAVEEVLGVAVEPGSLTSYEEEEWGRVRDDFARPEWIDRRRAPAGQELVSAAYKAPGGLLRAHLVVDRKAGRIRRAFLTGDFFVYPERAVLDLEAALKEAPADPEALEAIVIAHYRQADAPRYLGVEPADWVSVLTRALGSQSDPKGALAG</sequence>
<gene>
    <name evidence="2" type="ORF">R50_2342</name>
</gene>
<evidence type="ECO:0000313" key="3">
    <source>
        <dbReference type="Proteomes" id="UP000503399"/>
    </source>
</evidence>
<dbReference type="InterPro" id="IPR045864">
    <property type="entry name" value="aa-tRNA-synth_II/BPL/LPL"/>
</dbReference>
<dbReference type="PANTHER" id="PTHR43679:SF2">
    <property type="entry name" value="OCTANOYL-[GCVH]:PROTEIN N-OCTANOYLTRANSFERASE"/>
    <property type="match status" value="1"/>
</dbReference>
<proteinExistence type="predicted"/>
<dbReference type="PANTHER" id="PTHR43679">
    <property type="entry name" value="OCTANOYLTRANSFERASE LIPM-RELATED"/>
    <property type="match status" value="1"/>
</dbReference>
<dbReference type="Proteomes" id="UP000503399">
    <property type="component" value="Chromosome"/>
</dbReference>
<evidence type="ECO:0000259" key="1">
    <source>
        <dbReference type="PROSITE" id="PS51733"/>
    </source>
</evidence>
<dbReference type="Pfam" id="PF21948">
    <property type="entry name" value="LplA-B_cat"/>
    <property type="match status" value="1"/>
</dbReference>
<dbReference type="SUPFAM" id="SSF55681">
    <property type="entry name" value="Class II aaRS and biotin synthetases"/>
    <property type="match status" value="1"/>
</dbReference>
<dbReference type="InterPro" id="IPR004143">
    <property type="entry name" value="BPL_LPL_catalytic"/>
</dbReference>
<dbReference type="CDD" id="cd16443">
    <property type="entry name" value="LplA"/>
    <property type="match status" value="1"/>
</dbReference>
<keyword evidence="2" id="KW-0436">Ligase</keyword>
<dbReference type="GO" id="GO:0016740">
    <property type="term" value="F:transferase activity"/>
    <property type="evidence" value="ECO:0007669"/>
    <property type="project" value="UniProtKB-ARBA"/>
</dbReference>
<reference evidence="2 3" key="1">
    <citation type="submission" date="2020-02" db="EMBL/GenBank/DDBJ databases">
        <authorList>
            <person name="Hogendoorn C."/>
        </authorList>
    </citation>
    <scope>NUCLEOTIDE SEQUENCE [LARGE SCALE GENOMIC DNA]</scope>
    <source>
        <strain evidence="2">R501</strain>
    </source>
</reference>
<dbReference type="GO" id="GO:0009249">
    <property type="term" value="P:protein lipoylation"/>
    <property type="evidence" value="ECO:0007669"/>
    <property type="project" value="UniProtKB-ARBA"/>
</dbReference>
<dbReference type="InterPro" id="IPR050664">
    <property type="entry name" value="Octanoyltrans_LipM/LipL"/>
</dbReference>
<keyword evidence="3" id="KW-1185">Reference proteome</keyword>
<name>A0A6F8ZIY2_9FIRM</name>
<dbReference type="KEGG" id="hfv:R50_2342"/>